<keyword evidence="4" id="KW-1185">Reference proteome</keyword>
<reference evidence="3 4" key="1">
    <citation type="submission" date="2019-03" db="EMBL/GenBank/DDBJ databases">
        <title>Complete genome sequence of Paenisporosarcina antarctica CGMCC 1.6503T.</title>
        <authorList>
            <person name="Rong J.-C."/>
            <person name="Chi N.-Y."/>
            <person name="Zhang Q.-F."/>
        </authorList>
    </citation>
    <scope>NUCLEOTIDE SEQUENCE [LARGE SCALE GENOMIC DNA]</scope>
    <source>
        <strain evidence="3 4">CGMCC 1.6503</strain>
    </source>
</reference>
<dbReference type="RefSeq" id="WP_134209524.1">
    <property type="nucleotide sequence ID" value="NZ_CP038015.1"/>
</dbReference>
<dbReference type="InterPro" id="IPR041698">
    <property type="entry name" value="Methyltransf_25"/>
</dbReference>
<dbReference type="PANTHER" id="PTHR43861">
    <property type="entry name" value="TRANS-ACONITATE 2-METHYLTRANSFERASE-RELATED"/>
    <property type="match status" value="1"/>
</dbReference>
<dbReference type="Proteomes" id="UP000294292">
    <property type="component" value="Chromosome"/>
</dbReference>
<dbReference type="KEGG" id="panc:E2636_06795"/>
<feature type="domain" description="Methyltransferase" evidence="2">
    <location>
        <begin position="40"/>
        <end position="134"/>
    </location>
</feature>
<dbReference type="Gene3D" id="3.40.50.150">
    <property type="entry name" value="Vaccinia Virus protein VP39"/>
    <property type="match status" value="1"/>
</dbReference>
<dbReference type="Gene3D" id="2.20.25.110">
    <property type="entry name" value="S-adenosyl-L-methionine-dependent methyltransferases"/>
    <property type="match status" value="1"/>
</dbReference>
<keyword evidence="1 3" id="KW-0808">Transferase</keyword>
<gene>
    <name evidence="3" type="ORF">E2636_06795</name>
</gene>
<organism evidence="3 4">
    <name type="scientific">Paenisporosarcina antarctica</name>
    <dbReference type="NCBI Taxonomy" id="417367"/>
    <lineage>
        <taxon>Bacteria</taxon>
        <taxon>Bacillati</taxon>
        <taxon>Bacillota</taxon>
        <taxon>Bacilli</taxon>
        <taxon>Bacillales</taxon>
        <taxon>Caryophanaceae</taxon>
        <taxon>Paenisporosarcina</taxon>
    </lineage>
</organism>
<name>A0A4P6ZZ72_9BACL</name>
<dbReference type="GO" id="GO:0008168">
    <property type="term" value="F:methyltransferase activity"/>
    <property type="evidence" value="ECO:0007669"/>
    <property type="project" value="UniProtKB-KW"/>
</dbReference>
<proteinExistence type="predicted"/>
<dbReference type="EMBL" id="CP038015">
    <property type="protein sequence ID" value="QBP40846.1"/>
    <property type="molecule type" value="Genomic_DNA"/>
</dbReference>
<dbReference type="AlphaFoldDB" id="A0A4P6ZZ72"/>
<dbReference type="Pfam" id="PF13649">
    <property type="entry name" value="Methyltransf_25"/>
    <property type="match status" value="1"/>
</dbReference>
<accession>A0A4P6ZZ72</accession>
<dbReference type="SUPFAM" id="SSF53335">
    <property type="entry name" value="S-adenosyl-L-methionine-dependent methyltransferases"/>
    <property type="match status" value="1"/>
</dbReference>
<dbReference type="CDD" id="cd02440">
    <property type="entry name" value="AdoMet_MTases"/>
    <property type="match status" value="1"/>
</dbReference>
<sequence>MSSYKEFAHVYDALMTDIPYDNYVHKVVSCVENVKGKSLLDIGCGTGVLSAKFAEQGFLVQAVDLSEEMLAMASERFQTEGFHIPLFHMSMTELEGFQDLDVAILSIDSLNYLEDEDQVLQTLHNIYQLLTEDGQLFFDVHSIFKMDELFLDGPFTYEDENVAYIWHTEEGEHPHSIYHDLTFFMKNSNGSYDRFEESHFQRSFDVSTYLSFLQKAGFTRIEVTADWTNESPKKDSERIFFHAIK</sequence>
<evidence type="ECO:0000259" key="2">
    <source>
        <dbReference type="Pfam" id="PF13649"/>
    </source>
</evidence>
<dbReference type="InterPro" id="IPR029063">
    <property type="entry name" value="SAM-dependent_MTases_sf"/>
</dbReference>
<dbReference type="GO" id="GO:0032259">
    <property type="term" value="P:methylation"/>
    <property type="evidence" value="ECO:0007669"/>
    <property type="project" value="UniProtKB-KW"/>
</dbReference>
<evidence type="ECO:0000313" key="3">
    <source>
        <dbReference type="EMBL" id="QBP40846.1"/>
    </source>
</evidence>
<evidence type="ECO:0000256" key="1">
    <source>
        <dbReference type="ARBA" id="ARBA00022679"/>
    </source>
</evidence>
<protein>
    <submittedName>
        <fullName evidence="3">Class I SAM-dependent methyltransferase</fullName>
    </submittedName>
</protein>
<dbReference type="OrthoDB" id="9811589at2"/>
<keyword evidence="3" id="KW-0489">Methyltransferase</keyword>
<evidence type="ECO:0000313" key="4">
    <source>
        <dbReference type="Proteomes" id="UP000294292"/>
    </source>
</evidence>